<dbReference type="Gene3D" id="3.40.50.720">
    <property type="entry name" value="NAD(P)-binding Rossmann-like Domain"/>
    <property type="match status" value="1"/>
</dbReference>
<comment type="caution">
    <text evidence="3">The sequence shown here is derived from an EMBL/GenBank/DDBJ whole genome shotgun (WGS) entry which is preliminary data.</text>
</comment>
<keyword evidence="4" id="KW-1185">Reference proteome</keyword>
<feature type="compositionally biased region" description="Polar residues" evidence="2">
    <location>
        <begin position="982"/>
        <end position="994"/>
    </location>
</feature>
<dbReference type="InterPro" id="IPR018870">
    <property type="entry name" value="Tti2"/>
</dbReference>
<evidence type="ECO:0000313" key="3">
    <source>
        <dbReference type="EMBL" id="TCD61485.1"/>
    </source>
</evidence>
<dbReference type="SUPFAM" id="SSF51735">
    <property type="entry name" value="NAD(P)-binding Rossmann-fold domains"/>
    <property type="match status" value="1"/>
</dbReference>
<feature type="compositionally biased region" description="Basic and acidic residues" evidence="2">
    <location>
        <begin position="548"/>
        <end position="560"/>
    </location>
</feature>
<dbReference type="PANTHER" id="PTHR11695">
    <property type="entry name" value="ALCOHOL DEHYDROGENASE RELATED"/>
    <property type="match status" value="1"/>
</dbReference>
<dbReference type="STRING" id="92696.A0A4R0R8N1"/>
<feature type="region of interest" description="Disordered" evidence="2">
    <location>
        <begin position="1321"/>
        <end position="1352"/>
    </location>
</feature>
<evidence type="ECO:0000256" key="1">
    <source>
        <dbReference type="ARBA" id="ARBA00034736"/>
    </source>
</evidence>
<reference evidence="3 4" key="1">
    <citation type="submission" date="2018-11" db="EMBL/GenBank/DDBJ databases">
        <title>Genome assembly of Steccherinum ochraceum LE-BIN_3174, the white-rot fungus of the Steccherinaceae family (The Residual Polyporoid clade, Polyporales, Basidiomycota).</title>
        <authorList>
            <person name="Fedorova T.V."/>
            <person name="Glazunova O.A."/>
            <person name="Landesman E.O."/>
            <person name="Moiseenko K.V."/>
            <person name="Psurtseva N.V."/>
            <person name="Savinova O.S."/>
            <person name="Shakhova N.V."/>
            <person name="Tyazhelova T.V."/>
            <person name="Vasina D.V."/>
        </authorList>
    </citation>
    <scope>NUCLEOTIDE SEQUENCE [LARGE SCALE GENOMIC DNA]</scope>
    <source>
        <strain evidence="3 4">LE-BIN_3174</strain>
    </source>
</reference>
<dbReference type="InterPro" id="IPR011032">
    <property type="entry name" value="GroES-like_sf"/>
</dbReference>
<dbReference type="SUPFAM" id="SSF50129">
    <property type="entry name" value="GroES-like"/>
    <property type="match status" value="1"/>
</dbReference>
<dbReference type="SUPFAM" id="SSF48371">
    <property type="entry name" value="ARM repeat"/>
    <property type="match status" value="1"/>
</dbReference>
<feature type="compositionally biased region" description="Low complexity" evidence="2">
    <location>
        <begin position="944"/>
        <end position="981"/>
    </location>
</feature>
<dbReference type="Gene3D" id="3.90.180.10">
    <property type="entry name" value="Medium-chain alcohol dehydrogenases, catalytic domain"/>
    <property type="match status" value="1"/>
</dbReference>
<feature type="compositionally biased region" description="Polar residues" evidence="2">
    <location>
        <begin position="1325"/>
        <end position="1337"/>
    </location>
</feature>
<evidence type="ECO:0000313" key="4">
    <source>
        <dbReference type="Proteomes" id="UP000292702"/>
    </source>
</evidence>
<feature type="compositionally biased region" description="Polar residues" evidence="2">
    <location>
        <begin position="892"/>
        <end position="905"/>
    </location>
</feature>
<dbReference type="Pfam" id="PF10521">
    <property type="entry name" value="Tti2"/>
    <property type="match status" value="1"/>
</dbReference>
<dbReference type="EMBL" id="RWJN01000462">
    <property type="protein sequence ID" value="TCD61485.1"/>
    <property type="molecule type" value="Genomic_DNA"/>
</dbReference>
<feature type="compositionally biased region" description="Low complexity" evidence="2">
    <location>
        <begin position="791"/>
        <end position="801"/>
    </location>
</feature>
<feature type="region of interest" description="Disordered" evidence="2">
    <location>
        <begin position="769"/>
        <end position="905"/>
    </location>
</feature>
<proteinExistence type="inferred from homology"/>
<evidence type="ECO:0008006" key="5">
    <source>
        <dbReference type="Google" id="ProtNLM"/>
    </source>
</evidence>
<feature type="region of interest" description="Disordered" evidence="2">
    <location>
        <begin position="511"/>
        <end position="566"/>
    </location>
</feature>
<dbReference type="PANTHER" id="PTHR11695:SF294">
    <property type="entry name" value="RETICULON-4-INTERACTING PROTEIN 1, MITOCHONDRIAL"/>
    <property type="match status" value="1"/>
</dbReference>
<evidence type="ECO:0000256" key="2">
    <source>
        <dbReference type="SAM" id="MobiDB-lite"/>
    </source>
</evidence>
<dbReference type="Proteomes" id="UP000292702">
    <property type="component" value="Unassembled WGS sequence"/>
</dbReference>
<comment type="similarity">
    <text evidence="1">Belongs to the TTI2 family.</text>
</comment>
<dbReference type="GO" id="GO:0005739">
    <property type="term" value="C:mitochondrion"/>
    <property type="evidence" value="ECO:0007669"/>
    <property type="project" value="TreeGrafter"/>
</dbReference>
<feature type="compositionally biased region" description="Polar residues" evidence="2">
    <location>
        <begin position="512"/>
        <end position="541"/>
    </location>
</feature>
<dbReference type="InterPro" id="IPR016024">
    <property type="entry name" value="ARM-type_fold"/>
</dbReference>
<dbReference type="GO" id="GO:0110078">
    <property type="term" value="C:TTT Hsp90 cochaperone complex"/>
    <property type="evidence" value="ECO:0007669"/>
    <property type="project" value="InterPro"/>
</dbReference>
<accession>A0A4R0R8N1</accession>
<feature type="compositionally biased region" description="Low complexity" evidence="2">
    <location>
        <begin position="844"/>
        <end position="856"/>
    </location>
</feature>
<feature type="region of interest" description="Disordered" evidence="2">
    <location>
        <begin position="1470"/>
        <end position="1493"/>
    </location>
</feature>
<dbReference type="InterPro" id="IPR050700">
    <property type="entry name" value="YIM1/Zinc_Alcohol_DH_Fams"/>
</dbReference>
<name>A0A4R0R8N1_9APHY</name>
<organism evidence="3 4">
    <name type="scientific">Steccherinum ochraceum</name>
    <dbReference type="NCBI Taxonomy" id="92696"/>
    <lineage>
        <taxon>Eukaryota</taxon>
        <taxon>Fungi</taxon>
        <taxon>Dikarya</taxon>
        <taxon>Basidiomycota</taxon>
        <taxon>Agaricomycotina</taxon>
        <taxon>Agaricomycetes</taxon>
        <taxon>Polyporales</taxon>
        <taxon>Steccherinaceae</taxon>
        <taxon>Steccherinum</taxon>
    </lineage>
</organism>
<sequence>MDSSSDPTIHRVVQQLIIPPTFNQVDNDSEPAAIESRAEWVAGATSKLATLRDRLASKQDVSPEDEVWTVIACAPFLGEGAWVSQSARDIACDILRRHAEYNSTLAKDILTNYVKPAFQGNVHPSLNVNTGRRLPERLGGALSQQDYLENQSWKTANGLYDVISWCLKHAEPSAYEQLWPLIIPPVMVLLDDYEVKYKLQGVLLVQLLLNGSPPELLKRTGIDGLLLAGLKKCMTFLHNPLTPALLRASVTASVALIETTTTPGSAKRFNDLCEVLGDGIIGSVWLYGSGELVSVAASVEVLPLVIRALGVGTARFLKAIVPQLLHSFTLAERSSTTLQLQILSTRALVAVIEQCPQRMSHWQVDVLSGIARGWTTVQDSGLHDPAQESQELRTVLVRAVAELARACPALATEETGFPALLGEDEAMFSPLLSGTTSVGPRPAPPHFPSSSSTVPFPMSISVDDLVASFNGNHIGQEALDLATLQAQLAQTIYCQPSSSYTIPPAGQRGYAPSNTPTCRTPSTSYGWESAVTPRTRSSSCASLKKRGSLKESRSHEHDLNLEETDDDEKMVEDLLYPSSPAASNSATPHFFPIHPLHSVTSPSPSSDSLRYSAASSTSVLGTQMEFSPSNSSVFATTDPFYLQQLQAAQRPSASTFFASAGRPSPQSPFVLTEQPTSSSSHAFVHRMPVSPEAEPHHLFACGTLGLVGAIANVADDALSLSPSCRAMSKPTILQTLFGKPSQTYHFPPAKEYHSTKHDLFRAVSPTSLPDAALSTPPVPASVFAPRHERSPSPSSATSSRPHSPDALLPRPSDDADSMTHAHHRPKSSSSSRASSHRNRDGKWSPLGSPSSPSSSSQPPPVRPRPSLAHPRPRAASVDSDDDDLDDDIFYTPRSSFHTSPHTSRTSANMLVDPKALISALLPASPLSAKAAAANDPVEGHSRTSSESSLSFTTSSANSSDAETASSSRATTSTRTTTPMSSDRATPRQNGHSTFSELETITISSSKVGFTSVAGYVGKGKTLADGKVDLVKSGIAQSTMATVEVVQGVAVTPFSLTPVKKKRRTLPVSFKFLGRPGKRKEGPTPSHLLQELPLPVAFTAHLPPPSSVPSSHVLVQVFAVGLDGLDSCIVRDKVGSDRAKVGGSGFIPGRSIVGRVIECGWEVKADVCKKGDWVIGLLELRKSGALAEFVVLERHRLHRAPQPRSRPTTLFPSAVNRRSHVRSMSLPSHLHALPSITNIPVGSYSHLSLEELALLPLSALSAHRAVRTLADVIVSPHSSLGDDIGDGSTALVLQGHDGPGSMVVQMLHKRGVTVVAQVPESFAPGRNQTGHTSSTPPSANGHAHSGPTESEATVHARLRAWGAEEVCIGRPLEVIEQLAAQGRSFDAVVDTVGGLDIWTASQGLLLAPPDYSKIRTFSRHAQFTTLVGDNPHKPVPTAQDNLRSGFRSFRRNVTVPVPAASETEDIKPAASFSKGSTTSLPLVRRGSRRQTTSKSRTLAIKRTVGYAWVNAAADVDYEGEDVRDALGSVVGMVEEGWIRPWIGDEGDVDSGRVVPFDEAAEVFRRDDKGPVGLLRDGGTCVVKVVP</sequence>
<feature type="compositionally biased region" description="Acidic residues" evidence="2">
    <location>
        <begin position="878"/>
        <end position="888"/>
    </location>
</feature>
<feature type="region of interest" description="Disordered" evidence="2">
    <location>
        <begin position="932"/>
        <end position="994"/>
    </location>
</feature>
<gene>
    <name evidence="3" type="ORF">EIP91_008386</name>
</gene>
<dbReference type="InterPro" id="IPR036291">
    <property type="entry name" value="NAD(P)-bd_dom_sf"/>
</dbReference>
<dbReference type="OrthoDB" id="201656at2759"/>
<protein>
    <recommendedName>
        <fullName evidence="5">Enoyl reductase (ER) domain-containing protein</fullName>
    </recommendedName>
</protein>